<dbReference type="Pfam" id="PF12833">
    <property type="entry name" value="HTH_18"/>
    <property type="match status" value="1"/>
</dbReference>
<dbReference type="InterPro" id="IPR018062">
    <property type="entry name" value="HTH_AraC-typ_CS"/>
</dbReference>
<accession>A0A2S5KW54</accession>
<feature type="domain" description="HTH araC/xylS-type" evidence="4">
    <location>
        <begin position="239"/>
        <end position="338"/>
    </location>
</feature>
<dbReference type="SMART" id="SM00342">
    <property type="entry name" value="HTH_ARAC"/>
    <property type="match status" value="1"/>
</dbReference>
<comment type="caution">
    <text evidence="5">The sequence shown here is derived from an EMBL/GenBank/DDBJ whole genome shotgun (WGS) entry which is preliminary data.</text>
</comment>
<dbReference type="InterPro" id="IPR018060">
    <property type="entry name" value="HTH_AraC"/>
</dbReference>
<dbReference type="PANTHER" id="PTHR46796">
    <property type="entry name" value="HTH-TYPE TRANSCRIPTIONAL ACTIVATOR RHAS-RELATED"/>
    <property type="match status" value="1"/>
</dbReference>
<dbReference type="PROSITE" id="PS01124">
    <property type="entry name" value="HTH_ARAC_FAMILY_2"/>
    <property type="match status" value="1"/>
</dbReference>
<evidence type="ECO:0000256" key="1">
    <source>
        <dbReference type="ARBA" id="ARBA00023015"/>
    </source>
</evidence>
<evidence type="ECO:0000256" key="2">
    <source>
        <dbReference type="ARBA" id="ARBA00023125"/>
    </source>
</evidence>
<evidence type="ECO:0000256" key="3">
    <source>
        <dbReference type="ARBA" id="ARBA00023163"/>
    </source>
</evidence>
<proteinExistence type="predicted"/>
<evidence type="ECO:0000313" key="6">
    <source>
        <dbReference type="Proteomes" id="UP000238196"/>
    </source>
</evidence>
<name>A0A2S5KW54_9PROT</name>
<dbReference type="PANTHER" id="PTHR46796:SF12">
    <property type="entry name" value="HTH-TYPE DNA-BINDING TRANSCRIPTIONAL ACTIVATOR EUTR"/>
    <property type="match status" value="1"/>
</dbReference>
<keyword evidence="2" id="KW-0238">DNA-binding</keyword>
<dbReference type="GO" id="GO:0003700">
    <property type="term" value="F:DNA-binding transcription factor activity"/>
    <property type="evidence" value="ECO:0007669"/>
    <property type="project" value="InterPro"/>
</dbReference>
<dbReference type="EMBL" id="PRLP01000006">
    <property type="protein sequence ID" value="PPC79077.1"/>
    <property type="molecule type" value="Genomic_DNA"/>
</dbReference>
<keyword evidence="3" id="KW-0804">Transcription</keyword>
<dbReference type="InterPro" id="IPR035418">
    <property type="entry name" value="AraC-bd_2"/>
</dbReference>
<organism evidence="5 6">
    <name type="scientific">Proteobacteria bacterium 228</name>
    <dbReference type="NCBI Taxonomy" id="2083153"/>
    <lineage>
        <taxon>Bacteria</taxon>
        <taxon>Pseudomonadati</taxon>
        <taxon>Pseudomonadota</taxon>
    </lineage>
</organism>
<evidence type="ECO:0000259" key="4">
    <source>
        <dbReference type="PROSITE" id="PS01124"/>
    </source>
</evidence>
<dbReference type="PROSITE" id="PS00041">
    <property type="entry name" value="HTH_ARAC_FAMILY_1"/>
    <property type="match status" value="1"/>
</dbReference>
<dbReference type="Pfam" id="PF14525">
    <property type="entry name" value="AraC_binding_2"/>
    <property type="match status" value="1"/>
</dbReference>
<protein>
    <submittedName>
        <fullName evidence="5">AraC family transcriptional regulator</fullName>
    </submittedName>
</protein>
<dbReference type="OrthoDB" id="9023142at2"/>
<dbReference type="AlphaFoldDB" id="A0A2S5KW54"/>
<keyword evidence="1" id="KW-0805">Transcription regulation</keyword>
<reference evidence="5 6" key="1">
    <citation type="submission" date="2018-02" db="EMBL/GenBank/DDBJ databases">
        <title>novel marine gammaproteobacteria from coastal saline agro ecosystem.</title>
        <authorList>
            <person name="Krishnan R."/>
            <person name="Ramesh Kumar N."/>
        </authorList>
    </citation>
    <scope>NUCLEOTIDE SEQUENCE [LARGE SCALE GENOMIC DNA]</scope>
    <source>
        <strain evidence="5 6">228</strain>
    </source>
</reference>
<evidence type="ECO:0000313" key="5">
    <source>
        <dbReference type="EMBL" id="PPC79077.1"/>
    </source>
</evidence>
<dbReference type="Proteomes" id="UP000238196">
    <property type="component" value="Unassembled WGS sequence"/>
</dbReference>
<dbReference type="SUPFAM" id="SSF46689">
    <property type="entry name" value="Homeodomain-like"/>
    <property type="match status" value="2"/>
</dbReference>
<gene>
    <name evidence="5" type="ORF">C4K68_01910</name>
</gene>
<dbReference type="GO" id="GO:0043565">
    <property type="term" value="F:sequence-specific DNA binding"/>
    <property type="evidence" value="ECO:0007669"/>
    <property type="project" value="InterPro"/>
</dbReference>
<dbReference type="Gene3D" id="1.10.10.60">
    <property type="entry name" value="Homeodomain-like"/>
    <property type="match status" value="1"/>
</dbReference>
<dbReference type="InterPro" id="IPR050204">
    <property type="entry name" value="AraC_XylS_family_regulators"/>
</dbReference>
<sequence>MSQSNAVALSGDALLQTPLFSPHNQLFLLNDRDAICQHVSGIFKPHELKPRQPGESISASMHHLRRGRLSVNRLEYGTDVHIDPARLDSFYLIQIPLRGSAAIRCGQHQFDSTPRLASLISPQLPLSMCWQASAAQLAIRIDQDDMAYHCQQHLPRSRDRLPCFDPRLDFSTAGGAYFLQLLNVFVDAVSCDQHPIQHALVQKQFESALLTALLYGASHDFSQQLDEQQERCVSPYFVKRTEEYIRNHLHEPLSIESLAEQAGVSVRTLYAGFRNFRNTSPMSLLRDLRMEQVHNELLRDAQASVTEVAFKWGFAHLGRFAQDYKRRYGELPSATRRFRHEQD</sequence>
<dbReference type="InterPro" id="IPR009057">
    <property type="entry name" value="Homeodomain-like_sf"/>
</dbReference>